<gene>
    <name evidence="2" type="ORF">MCOR_53513</name>
</gene>
<dbReference type="AlphaFoldDB" id="A0A6J8ELB3"/>
<dbReference type="Pfam" id="PF00386">
    <property type="entry name" value="C1q"/>
    <property type="match status" value="1"/>
</dbReference>
<reference evidence="2 3" key="1">
    <citation type="submission" date="2020-06" db="EMBL/GenBank/DDBJ databases">
        <authorList>
            <person name="Li R."/>
            <person name="Bekaert M."/>
        </authorList>
    </citation>
    <scope>NUCLEOTIDE SEQUENCE [LARGE SCALE GENOMIC DNA]</scope>
    <source>
        <strain evidence="3">wild</strain>
    </source>
</reference>
<evidence type="ECO:0000313" key="3">
    <source>
        <dbReference type="Proteomes" id="UP000507470"/>
    </source>
</evidence>
<name>A0A6J8ELB3_MYTCO</name>
<accession>A0A6J8ELB3</accession>
<organism evidence="2 3">
    <name type="scientific">Mytilus coruscus</name>
    <name type="common">Sea mussel</name>
    <dbReference type="NCBI Taxonomy" id="42192"/>
    <lineage>
        <taxon>Eukaryota</taxon>
        <taxon>Metazoa</taxon>
        <taxon>Spiralia</taxon>
        <taxon>Lophotrochozoa</taxon>
        <taxon>Mollusca</taxon>
        <taxon>Bivalvia</taxon>
        <taxon>Autobranchia</taxon>
        <taxon>Pteriomorphia</taxon>
        <taxon>Mytilida</taxon>
        <taxon>Mytiloidea</taxon>
        <taxon>Mytilidae</taxon>
        <taxon>Mytilinae</taxon>
        <taxon>Mytilus</taxon>
    </lineage>
</organism>
<dbReference type="OrthoDB" id="6136069at2759"/>
<dbReference type="InterPro" id="IPR001073">
    <property type="entry name" value="C1q_dom"/>
</dbReference>
<protein>
    <recommendedName>
        <fullName evidence="1">C1q domain-containing protein</fullName>
    </recommendedName>
</protein>
<proteinExistence type="predicted"/>
<dbReference type="Proteomes" id="UP000507470">
    <property type="component" value="Unassembled WGS sequence"/>
</dbReference>
<evidence type="ECO:0000313" key="2">
    <source>
        <dbReference type="EMBL" id="CAC5421379.1"/>
    </source>
</evidence>
<feature type="domain" description="C1q" evidence="1">
    <location>
        <begin position="52"/>
        <end position="146"/>
    </location>
</feature>
<dbReference type="EMBL" id="CACVKT020009349">
    <property type="protein sequence ID" value="CAC5421379.1"/>
    <property type="molecule type" value="Genomic_DNA"/>
</dbReference>
<dbReference type="InterPro" id="IPR008983">
    <property type="entry name" value="Tumour_necrosis_fac-like_dom"/>
</dbReference>
<sequence>MDDKLEVKIDQMKEKQTLTKSRLSHVESEVIRNSKRVAITAHPSSEGTISNTRMKFDDVKYSVGITNLSSYKTTGKFTVEHEGLYLISASVMSLTNNALYYIRLNGNDISLTHIGQHKEQHAHTGAVTLTRKLNRNDQVWLYAAGSWYLFHDVYSNLSIIKIK</sequence>
<keyword evidence="3" id="KW-1185">Reference proteome</keyword>
<evidence type="ECO:0000259" key="1">
    <source>
        <dbReference type="Pfam" id="PF00386"/>
    </source>
</evidence>
<dbReference type="Gene3D" id="2.60.120.40">
    <property type="match status" value="1"/>
</dbReference>
<dbReference type="SUPFAM" id="SSF49842">
    <property type="entry name" value="TNF-like"/>
    <property type="match status" value="1"/>
</dbReference>